<dbReference type="RefSeq" id="WP_349756750.1">
    <property type="nucleotide sequence ID" value="NZ_JBEGCI010000001.1"/>
</dbReference>
<gene>
    <name evidence="1" type="ORF">ABE957_00875</name>
</gene>
<accession>A0ABV1N0J4</accession>
<evidence type="ECO:0000313" key="2">
    <source>
        <dbReference type="Proteomes" id="UP001472978"/>
    </source>
</evidence>
<reference evidence="1 2" key="1">
    <citation type="submission" date="2024-05" db="EMBL/GenBank/DDBJ databases">
        <title>Halomonas sp. CS7 16S ribosomal RNA gene Genome sequencing and assembly.</title>
        <authorList>
            <person name="Yook S."/>
        </authorList>
    </citation>
    <scope>NUCLEOTIDE SEQUENCE [LARGE SCALE GENOMIC DNA]</scope>
    <source>
        <strain evidence="1 2">CS7</strain>
    </source>
</reference>
<name>A0ABV1N0J4_9GAMM</name>
<protein>
    <submittedName>
        <fullName evidence="1">Uncharacterized protein</fullName>
    </submittedName>
</protein>
<dbReference type="Proteomes" id="UP001472978">
    <property type="component" value="Unassembled WGS sequence"/>
</dbReference>
<keyword evidence="2" id="KW-1185">Reference proteome</keyword>
<proteinExistence type="predicted"/>
<organism evidence="1 2">
    <name type="scientific">Halomonas pelophila</name>
    <dbReference type="NCBI Taxonomy" id="3151122"/>
    <lineage>
        <taxon>Bacteria</taxon>
        <taxon>Pseudomonadati</taxon>
        <taxon>Pseudomonadota</taxon>
        <taxon>Gammaproteobacteria</taxon>
        <taxon>Oceanospirillales</taxon>
        <taxon>Halomonadaceae</taxon>
        <taxon>Halomonas</taxon>
    </lineage>
</organism>
<dbReference type="EMBL" id="JBEGCI010000001">
    <property type="protein sequence ID" value="MEQ6887229.1"/>
    <property type="molecule type" value="Genomic_DNA"/>
</dbReference>
<comment type="caution">
    <text evidence="1">The sequence shown here is derived from an EMBL/GenBank/DDBJ whole genome shotgun (WGS) entry which is preliminary data.</text>
</comment>
<sequence>MRKVSGNTNLLFGAMALTSVAMFGGVSDAQAQGLFRSSSGSICEQAEAAGLEPMRRTLVYVDKQSLSLSRNDQGWFNALNQVLQQTMTTAEPLEMIVMDSAEGTAKSYGQRICYPVIEERYQEHFKSSGIGSLLTNDLIDQLPDLQQEVQVKMQDLIAQGYVGAPDTRSQLSPERVDKRYLLRALQADSARFVSDLPTRVIIYSSMIENSDLTELPSILDASGEERLAQATEALENLPRLDFQGAMVYGFGTGATLENPSATDALGEFMQQAVYLANGYPVAFSRELAVRPIRPSSATSYDMTLEVEERELKGRMLLMSDADGRLTDSHLDLGTGNRSAHFDNGRLVCSQDDQCQLEGKLATKLLFEDPENIFLEGSRDVLSGHLGFRNDRLADSDNPALLPLEAKARP</sequence>
<evidence type="ECO:0000313" key="1">
    <source>
        <dbReference type="EMBL" id="MEQ6887229.1"/>
    </source>
</evidence>